<name>A0A327WRT0_LARAB</name>
<dbReference type="RefSeq" id="WP_111629930.1">
    <property type="nucleotide sequence ID" value="NZ_QLMC01000005.1"/>
</dbReference>
<accession>A0A327WRT0</accession>
<keyword evidence="1 2" id="KW-0597">Phosphoprotein</keyword>
<organism evidence="4 5">
    <name type="scientific">Larkinella arboricola</name>
    <dbReference type="NCBI Taxonomy" id="643671"/>
    <lineage>
        <taxon>Bacteria</taxon>
        <taxon>Pseudomonadati</taxon>
        <taxon>Bacteroidota</taxon>
        <taxon>Cytophagia</taxon>
        <taxon>Cytophagales</taxon>
        <taxon>Spirosomataceae</taxon>
        <taxon>Larkinella</taxon>
    </lineage>
</organism>
<feature type="modified residue" description="4-aspartylphosphate" evidence="2">
    <location>
        <position position="56"/>
    </location>
</feature>
<dbReference type="GO" id="GO:0000160">
    <property type="term" value="P:phosphorelay signal transduction system"/>
    <property type="evidence" value="ECO:0007669"/>
    <property type="project" value="InterPro"/>
</dbReference>
<evidence type="ECO:0000313" key="4">
    <source>
        <dbReference type="EMBL" id="RAJ93992.1"/>
    </source>
</evidence>
<reference evidence="4 5" key="1">
    <citation type="submission" date="2018-06" db="EMBL/GenBank/DDBJ databases">
        <title>Genomic Encyclopedia of Archaeal and Bacterial Type Strains, Phase II (KMG-II): from individual species to whole genera.</title>
        <authorList>
            <person name="Goeker M."/>
        </authorList>
    </citation>
    <scope>NUCLEOTIDE SEQUENCE [LARGE SCALE GENOMIC DNA]</scope>
    <source>
        <strain evidence="4 5">DSM 21851</strain>
    </source>
</reference>
<proteinExistence type="predicted"/>
<evidence type="ECO:0000256" key="2">
    <source>
        <dbReference type="PROSITE-ProRule" id="PRU00169"/>
    </source>
</evidence>
<dbReference type="EMBL" id="QLMC01000005">
    <property type="protein sequence ID" value="RAJ93992.1"/>
    <property type="molecule type" value="Genomic_DNA"/>
</dbReference>
<protein>
    <submittedName>
        <fullName evidence="4">Response regulator receiver domain-containing protein</fullName>
    </submittedName>
</protein>
<dbReference type="InterPro" id="IPR001789">
    <property type="entry name" value="Sig_transdc_resp-reg_receiver"/>
</dbReference>
<gene>
    <name evidence="4" type="ORF">LX87_03876</name>
</gene>
<dbReference type="SMART" id="SM00448">
    <property type="entry name" value="REC"/>
    <property type="match status" value="1"/>
</dbReference>
<evidence type="ECO:0000313" key="5">
    <source>
        <dbReference type="Proteomes" id="UP000248790"/>
    </source>
</evidence>
<dbReference type="SUPFAM" id="SSF52172">
    <property type="entry name" value="CheY-like"/>
    <property type="match status" value="1"/>
</dbReference>
<dbReference type="PANTHER" id="PTHR44591">
    <property type="entry name" value="STRESS RESPONSE REGULATOR PROTEIN 1"/>
    <property type="match status" value="1"/>
</dbReference>
<keyword evidence="5" id="KW-1185">Reference proteome</keyword>
<dbReference type="InterPro" id="IPR011006">
    <property type="entry name" value="CheY-like_superfamily"/>
</dbReference>
<dbReference type="Gene3D" id="3.40.50.2300">
    <property type="match status" value="1"/>
</dbReference>
<evidence type="ECO:0000259" key="3">
    <source>
        <dbReference type="PROSITE" id="PS50110"/>
    </source>
</evidence>
<dbReference type="InterPro" id="IPR050595">
    <property type="entry name" value="Bact_response_regulator"/>
</dbReference>
<dbReference type="OrthoDB" id="9789181at2"/>
<dbReference type="PANTHER" id="PTHR44591:SF3">
    <property type="entry name" value="RESPONSE REGULATORY DOMAIN-CONTAINING PROTEIN"/>
    <property type="match status" value="1"/>
</dbReference>
<dbReference type="Pfam" id="PF00072">
    <property type="entry name" value="Response_reg"/>
    <property type="match status" value="1"/>
</dbReference>
<feature type="domain" description="Response regulatory" evidence="3">
    <location>
        <begin position="7"/>
        <end position="123"/>
    </location>
</feature>
<comment type="caution">
    <text evidence="4">The sequence shown here is derived from an EMBL/GenBank/DDBJ whole genome shotgun (WGS) entry which is preliminary data.</text>
</comment>
<sequence length="148" mass="16888">MKIFKSSILVVEHNRFLVNVLYRTLSKEFSVTTAANGFEVMALLEKGHKFDFIVTDLKLPRFNGLELIQLLRNSESYHKMPILVLSNSGDSDARISCLENGADDCMEKPFNPLEVQAKIKAMLRRVEVRKSRSIDDLKKQFPGLESLN</sequence>
<dbReference type="AlphaFoldDB" id="A0A327WRT0"/>
<evidence type="ECO:0000256" key="1">
    <source>
        <dbReference type="ARBA" id="ARBA00022553"/>
    </source>
</evidence>
<dbReference type="Proteomes" id="UP000248790">
    <property type="component" value="Unassembled WGS sequence"/>
</dbReference>
<dbReference type="PROSITE" id="PS50110">
    <property type="entry name" value="RESPONSE_REGULATORY"/>
    <property type="match status" value="1"/>
</dbReference>